<dbReference type="GO" id="GO:0016226">
    <property type="term" value="P:iron-sulfur cluster assembly"/>
    <property type="evidence" value="ECO:0007669"/>
    <property type="project" value="InterPro"/>
</dbReference>
<evidence type="ECO:0000313" key="6">
    <source>
        <dbReference type="EMBL" id="AXX93753.1"/>
    </source>
</evidence>
<keyword evidence="3" id="KW-1015">Disulfide bond</keyword>
<dbReference type="AlphaFoldDB" id="A0A347U4H5"/>
<keyword evidence="4" id="KW-0046">Antibiotic resistance</keyword>
<keyword evidence="8" id="KW-1185">Reference proteome</keyword>
<dbReference type="Gene3D" id="1.25.40.10">
    <property type="entry name" value="Tetratricopeptide repeat domain"/>
    <property type="match status" value="1"/>
</dbReference>
<dbReference type="EC" id="3.5.2.6" evidence="2"/>
<dbReference type="Proteomes" id="UP000262582">
    <property type="component" value="Chromosome"/>
</dbReference>
<reference evidence="7 9" key="1">
    <citation type="submission" date="2017-09" db="EMBL/GenBank/DDBJ databases">
        <title>Genomics of the genus Arcobacter.</title>
        <authorList>
            <person name="Perez-Cataluna A."/>
            <person name="Figueras M.J."/>
            <person name="Salas-Masso N."/>
        </authorList>
    </citation>
    <scope>NUCLEOTIDE SEQUENCE [LARGE SCALE GENOMIC DNA]</scope>
    <source>
        <strain evidence="7 9">CECT 7837</strain>
    </source>
</reference>
<sequence length="323" mass="37417">MSKDLDYYLNLDYPFECYSGEHELGDAYLVEYLDFDIKAASEDYEEAVELARAYLKEHIKKQLELGKQIPNPREGIRFMEHRAALEAYKNRDFKKAFEIWSEEVNYKNDQAMANLGLMYLKGEGVEKDFSKAKEWFEKASVYDNDSANFNLALMYQTKIGVEEDINKAIEYFRKAVDKEHVQAAFRLALILLKDRQNLESLKEGFDCMIKAAQNGHVMAKVQLTGSDKNLEDVSELNQFFRAQDLPTQLEKVNDALERYIRPILKKDGGDIVLIDYKNEPEIELRLAYQGNCVGCSIASTGTYEMIKNTIEQIIDKRVRIFIL</sequence>
<dbReference type="InterPro" id="IPR034904">
    <property type="entry name" value="FSCA_dom_sf"/>
</dbReference>
<dbReference type="SUPFAM" id="SSF117916">
    <property type="entry name" value="Fe-S cluster assembly (FSCA) domain-like"/>
    <property type="match status" value="1"/>
</dbReference>
<dbReference type="GO" id="GO:0008800">
    <property type="term" value="F:beta-lactamase activity"/>
    <property type="evidence" value="ECO:0007669"/>
    <property type="project" value="UniProtKB-EC"/>
</dbReference>
<dbReference type="InterPro" id="IPR050767">
    <property type="entry name" value="Sel1_AlgK"/>
</dbReference>
<evidence type="ECO:0000256" key="1">
    <source>
        <dbReference type="ARBA" id="ARBA00001526"/>
    </source>
</evidence>
<dbReference type="GO" id="GO:0051536">
    <property type="term" value="F:iron-sulfur cluster binding"/>
    <property type="evidence" value="ECO:0007669"/>
    <property type="project" value="InterPro"/>
</dbReference>
<evidence type="ECO:0000313" key="9">
    <source>
        <dbReference type="Proteomes" id="UP000290588"/>
    </source>
</evidence>
<dbReference type="PANTHER" id="PTHR11102">
    <property type="entry name" value="SEL-1-LIKE PROTEIN"/>
    <property type="match status" value="1"/>
</dbReference>
<accession>A0A347U4H5</accession>
<name>A0A347U4H5_9BACT</name>
<dbReference type="GO" id="GO:0046677">
    <property type="term" value="P:response to antibiotic"/>
    <property type="evidence" value="ECO:0007669"/>
    <property type="project" value="UniProtKB-KW"/>
</dbReference>
<reference evidence="6 8" key="2">
    <citation type="submission" date="2018-08" db="EMBL/GenBank/DDBJ databases">
        <title>Complete genome of the Arcobacter ellisii type strain LMG 26155.</title>
        <authorList>
            <person name="Miller W.G."/>
            <person name="Yee E."/>
            <person name="Bono J.L."/>
        </authorList>
    </citation>
    <scope>NUCLEOTIDE SEQUENCE [LARGE SCALE GENOMIC DNA]</scope>
    <source>
        <strain evidence="6 8">LMG 26155</strain>
    </source>
</reference>
<dbReference type="Gene3D" id="3.30.300.130">
    <property type="entry name" value="Fe-S cluster assembly (FSCA)"/>
    <property type="match status" value="1"/>
</dbReference>
<evidence type="ECO:0000313" key="7">
    <source>
        <dbReference type="EMBL" id="RXI32949.1"/>
    </source>
</evidence>
<dbReference type="OrthoDB" id="9772133at2"/>
<dbReference type="KEGG" id="aell:AELL_0046"/>
<dbReference type="RefSeq" id="WP_118916007.1">
    <property type="nucleotide sequence ID" value="NZ_CP032097.1"/>
</dbReference>
<evidence type="ECO:0000256" key="3">
    <source>
        <dbReference type="ARBA" id="ARBA00023157"/>
    </source>
</evidence>
<evidence type="ECO:0000256" key="4">
    <source>
        <dbReference type="ARBA" id="ARBA00023251"/>
    </source>
</evidence>
<evidence type="ECO:0000256" key="2">
    <source>
        <dbReference type="ARBA" id="ARBA00012865"/>
    </source>
</evidence>
<dbReference type="EMBL" id="NXIG01000001">
    <property type="protein sequence ID" value="RXI32949.1"/>
    <property type="molecule type" value="Genomic_DNA"/>
</dbReference>
<dbReference type="SMART" id="SM00671">
    <property type="entry name" value="SEL1"/>
    <property type="match status" value="3"/>
</dbReference>
<dbReference type="Pfam" id="PF08238">
    <property type="entry name" value="Sel1"/>
    <property type="match status" value="3"/>
</dbReference>
<dbReference type="InterPro" id="IPR011990">
    <property type="entry name" value="TPR-like_helical_dom_sf"/>
</dbReference>
<feature type="domain" description="NIF system FeS cluster assembly NifU C-terminal" evidence="5">
    <location>
        <begin position="252"/>
        <end position="318"/>
    </location>
</feature>
<dbReference type="SUPFAM" id="SSF81901">
    <property type="entry name" value="HCP-like"/>
    <property type="match status" value="1"/>
</dbReference>
<dbReference type="Proteomes" id="UP000290588">
    <property type="component" value="Unassembled WGS sequence"/>
</dbReference>
<protein>
    <recommendedName>
        <fullName evidence="2">beta-lactamase</fullName>
        <ecNumber evidence="2">3.5.2.6</ecNumber>
    </recommendedName>
</protein>
<dbReference type="GO" id="GO:0005506">
    <property type="term" value="F:iron ion binding"/>
    <property type="evidence" value="ECO:0007669"/>
    <property type="project" value="InterPro"/>
</dbReference>
<dbReference type="Pfam" id="PF01106">
    <property type="entry name" value="NifU"/>
    <property type="match status" value="1"/>
</dbReference>
<dbReference type="InterPro" id="IPR006597">
    <property type="entry name" value="Sel1-like"/>
</dbReference>
<dbReference type="PANTHER" id="PTHR11102:SF147">
    <property type="entry name" value="SEL1L ADAPTOR SUBUNIT OF ERAD E3 UBIQUITIN LIGASE"/>
    <property type="match status" value="1"/>
</dbReference>
<proteinExistence type="predicted"/>
<evidence type="ECO:0000259" key="5">
    <source>
        <dbReference type="Pfam" id="PF01106"/>
    </source>
</evidence>
<comment type="catalytic activity">
    <reaction evidence="1">
        <text>a beta-lactam + H2O = a substituted beta-amino acid</text>
        <dbReference type="Rhea" id="RHEA:20401"/>
        <dbReference type="ChEBI" id="CHEBI:15377"/>
        <dbReference type="ChEBI" id="CHEBI:35627"/>
        <dbReference type="ChEBI" id="CHEBI:140347"/>
        <dbReference type="EC" id="3.5.2.6"/>
    </reaction>
</comment>
<dbReference type="EMBL" id="CP032097">
    <property type="protein sequence ID" value="AXX93753.1"/>
    <property type="molecule type" value="Genomic_DNA"/>
</dbReference>
<evidence type="ECO:0000313" key="8">
    <source>
        <dbReference type="Proteomes" id="UP000262582"/>
    </source>
</evidence>
<dbReference type="InterPro" id="IPR001075">
    <property type="entry name" value="NIF_FeS_clus_asmbl_NifU_C"/>
</dbReference>
<gene>
    <name evidence="6" type="primary">nifU</name>
    <name evidence="6" type="ORF">AELL_0046</name>
    <name evidence="7" type="ORF">CP962_00660</name>
</gene>
<dbReference type="GO" id="GO:0036503">
    <property type="term" value="P:ERAD pathway"/>
    <property type="evidence" value="ECO:0007669"/>
    <property type="project" value="TreeGrafter"/>
</dbReference>
<organism evidence="7 9">
    <name type="scientific">Arcobacter ellisii</name>
    <dbReference type="NCBI Taxonomy" id="913109"/>
    <lineage>
        <taxon>Bacteria</taxon>
        <taxon>Pseudomonadati</taxon>
        <taxon>Campylobacterota</taxon>
        <taxon>Epsilonproteobacteria</taxon>
        <taxon>Campylobacterales</taxon>
        <taxon>Arcobacteraceae</taxon>
        <taxon>Arcobacter</taxon>
    </lineage>
</organism>